<sequence>MKKPPKKHSYHHGDLKKALIAATLTLLKEEGYQSLSLRKVSKIAGVSQSAPYRHYEDVEALLADVALEGFLLLGMSLERVRLKYRRKPLLQFRESGVSYVEFALKNPDLFQIMYGNQIQNHSKFSSLMKAEEETFHVLIKIISDCKEAGILESENEKQTAMAAWTMVHGIAILLLGKQVMFRNAELKDARRMTKEMIEHLYLGLKLRA</sequence>
<dbReference type="InterPro" id="IPR025996">
    <property type="entry name" value="MT1864/Rv1816-like_C"/>
</dbReference>
<comment type="caution">
    <text evidence="6">The sequence shown here is derived from an EMBL/GenBank/DDBJ whole genome shotgun (WGS) entry which is preliminary data.</text>
</comment>
<evidence type="ECO:0000256" key="2">
    <source>
        <dbReference type="ARBA" id="ARBA00023125"/>
    </source>
</evidence>
<name>A0A4R9JZX0_9LEPT</name>
<keyword evidence="2 4" id="KW-0238">DNA-binding</keyword>
<gene>
    <name evidence="6" type="ORF">EHQ58_12545</name>
</gene>
<dbReference type="GO" id="GO:0003677">
    <property type="term" value="F:DNA binding"/>
    <property type="evidence" value="ECO:0007669"/>
    <property type="project" value="UniProtKB-UniRule"/>
</dbReference>
<dbReference type="InterPro" id="IPR050624">
    <property type="entry name" value="HTH-type_Tx_Regulator"/>
</dbReference>
<accession>A0A4R9JZX0</accession>
<dbReference type="PROSITE" id="PS50977">
    <property type="entry name" value="HTH_TETR_2"/>
    <property type="match status" value="1"/>
</dbReference>
<dbReference type="RefSeq" id="WP_135624311.1">
    <property type="nucleotide sequence ID" value="NZ_RQGD01000034.1"/>
</dbReference>
<dbReference type="Proteomes" id="UP000297693">
    <property type="component" value="Unassembled WGS sequence"/>
</dbReference>
<dbReference type="PANTHER" id="PTHR43479">
    <property type="entry name" value="ACREF/ENVCD OPERON REPRESSOR-RELATED"/>
    <property type="match status" value="1"/>
</dbReference>
<keyword evidence="3" id="KW-0804">Transcription</keyword>
<dbReference type="SUPFAM" id="SSF48498">
    <property type="entry name" value="Tetracyclin repressor-like, C-terminal domain"/>
    <property type="match status" value="1"/>
</dbReference>
<reference evidence="6" key="1">
    <citation type="journal article" date="2019" name="PLoS Negl. Trop. Dis.">
        <title>Revisiting the worldwide diversity of Leptospira species in the environment.</title>
        <authorList>
            <person name="Vincent A.T."/>
            <person name="Schiettekatte O."/>
            <person name="Bourhy P."/>
            <person name="Veyrier F.J."/>
            <person name="Picardeau M."/>
        </authorList>
    </citation>
    <scope>NUCLEOTIDE SEQUENCE [LARGE SCALE GENOMIC DNA]</scope>
    <source>
        <strain evidence="6">201702476</strain>
    </source>
</reference>
<protein>
    <submittedName>
        <fullName evidence="6">TetR/AcrR family transcriptional regulator</fullName>
    </submittedName>
</protein>
<evidence type="ECO:0000313" key="7">
    <source>
        <dbReference type="Proteomes" id="UP000297693"/>
    </source>
</evidence>
<dbReference type="Pfam" id="PF00440">
    <property type="entry name" value="TetR_N"/>
    <property type="match status" value="1"/>
</dbReference>
<dbReference type="PANTHER" id="PTHR43479:SF20">
    <property type="entry name" value="HTH TETR-TYPE DOMAIN-CONTAINING PROTEIN"/>
    <property type="match status" value="1"/>
</dbReference>
<evidence type="ECO:0000259" key="5">
    <source>
        <dbReference type="PROSITE" id="PS50977"/>
    </source>
</evidence>
<dbReference type="InterPro" id="IPR001647">
    <property type="entry name" value="HTH_TetR"/>
</dbReference>
<dbReference type="EMBL" id="RQGD01000034">
    <property type="protein sequence ID" value="TGL58294.1"/>
    <property type="molecule type" value="Genomic_DNA"/>
</dbReference>
<dbReference type="SUPFAM" id="SSF46689">
    <property type="entry name" value="Homeodomain-like"/>
    <property type="match status" value="1"/>
</dbReference>
<evidence type="ECO:0000256" key="1">
    <source>
        <dbReference type="ARBA" id="ARBA00023015"/>
    </source>
</evidence>
<evidence type="ECO:0000256" key="4">
    <source>
        <dbReference type="PROSITE-ProRule" id="PRU00335"/>
    </source>
</evidence>
<organism evidence="6 7">
    <name type="scientific">Leptospira ognonensis</name>
    <dbReference type="NCBI Taxonomy" id="2484945"/>
    <lineage>
        <taxon>Bacteria</taxon>
        <taxon>Pseudomonadati</taxon>
        <taxon>Spirochaetota</taxon>
        <taxon>Spirochaetia</taxon>
        <taxon>Leptospirales</taxon>
        <taxon>Leptospiraceae</taxon>
        <taxon>Leptospira</taxon>
    </lineage>
</organism>
<feature type="domain" description="HTH tetR-type" evidence="5">
    <location>
        <begin position="13"/>
        <end position="73"/>
    </location>
</feature>
<dbReference type="AlphaFoldDB" id="A0A4R9JZX0"/>
<dbReference type="OrthoDB" id="9179041at2"/>
<dbReference type="InterPro" id="IPR009057">
    <property type="entry name" value="Homeodomain-like_sf"/>
</dbReference>
<feature type="DNA-binding region" description="H-T-H motif" evidence="4">
    <location>
        <begin position="36"/>
        <end position="55"/>
    </location>
</feature>
<dbReference type="Pfam" id="PF13305">
    <property type="entry name" value="TetR_C_33"/>
    <property type="match status" value="1"/>
</dbReference>
<proteinExistence type="predicted"/>
<evidence type="ECO:0000256" key="3">
    <source>
        <dbReference type="ARBA" id="ARBA00023163"/>
    </source>
</evidence>
<dbReference type="PRINTS" id="PR00455">
    <property type="entry name" value="HTHTETR"/>
</dbReference>
<evidence type="ECO:0000313" key="6">
    <source>
        <dbReference type="EMBL" id="TGL58294.1"/>
    </source>
</evidence>
<dbReference type="InterPro" id="IPR036271">
    <property type="entry name" value="Tet_transcr_reg_TetR-rel_C_sf"/>
</dbReference>
<keyword evidence="7" id="KW-1185">Reference proteome</keyword>
<dbReference type="Gene3D" id="1.10.357.10">
    <property type="entry name" value="Tetracycline Repressor, domain 2"/>
    <property type="match status" value="1"/>
</dbReference>
<keyword evidence="1" id="KW-0805">Transcription regulation</keyword>